<dbReference type="PROSITE" id="PS51186">
    <property type="entry name" value="GNAT"/>
    <property type="match status" value="1"/>
</dbReference>
<dbReference type="Proteomes" id="UP001596170">
    <property type="component" value="Unassembled WGS sequence"/>
</dbReference>
<evidence type="ECO:0000313" key="3">
    <source>
        <dbReference type="Proteomes" id="UP001596170"/>
    </source>
</evidence>
<dbReference type="EC" id="2.3.1.-" evidence="2"/>
<sequence length="154" mass="17587">MTNSTNISVKKMTNHDFSCWLEMRALLWPDCPTEKHIQEILEQLDSPLTLQAFIVEEQNEPIGFLEAAIHQHAHKQFGQAGYIEGWFVKDLYRMKGYGKILIEAAETWTAEMGYEQVASDTEDFNVGSIVAHGKLGYLEQFRADGEVKFLKSLC</sequence>
<dbReference type="SUPFAM" id="SSF55729">
    <property type="entry name" value="Acyl-CoA N-acyltransferases (Nat)"/>
    <property type="match status" value="1"/>
</dbReference>
<dbReference type="Pfam" id="PF00583">
    <property type="entry name" value="Acetyltransf_1"/>
    <property type="match status" value="1"/>
</dbReference>
<dbReference type="InterPro" id="IPR000182">
    <property type="entry name" value="GNAT_dom"/>
</dbReference>
<gene>
    <name evidence="2" type="ORF">ACFPYN_00720</name>
</gene>
<feature type="domain" description="N-acetyltransferase" evidence="1">
    <location>
        <begin position="7"/>
        <end position="154"/>
    </location>
</feature>
<keyword evidence="3" id="KW-1185">Reference proteome</keyword>
<dbReference type="GO" id="GO:0016746">
    <property type="term" value="F:acyltransferase activity"/>
    <property type="evidence" value="ECO:0007669"/>
    <property type="project" value="UniProtKB-KW"/>
</dbReference>
<protein>
    <submittedName>
        <fullName evidence="2">GNAT family N-acetyltransferase</fullName>
        <ecNumber evidence="2">2.3.1.-</ecNumber>
    </submittedName>
</protein>
<evidence type="ECO:0000313" key="2">
    <source>
        <dbReference type="EMBL" id="MFC6037963.1"/>
    </source>
</evidence>
<accession>A0ABW1L133</accession>
<dbReference type="CDD" id="cd04301">
    <property type="entry name" value="NAT_SF"/>
    <property type="match status" value="1"/>
</dbReference>
<name>A0ABW1L133_9BACL</name>
<dbReference type="InterPro" id="IPR016181">
    <property type="entry name" value="Acyl_CoA_acyltransferase"/>
</dbReference>
<organism evidence="2 3">
    <name type="scientific">Paenisporosarcina macmurdoensis</name>
    <dbReference type="NCBI Taxonomy" id="212659"/>
    <lineage>
        <taxon>Bacteria</taxon>
        <taxon>Bacillati</taxon>
        <taxon>Bacillota</taxon>
        <taxon>Bacilli</taxon>
        <taxon>Bacillales</taxon>
        <taxon>Caryophanaceae</taxon>
        <taxon>Paenisporosarcina</taxon>
    </lineage>
</organism>
<proteinExistence type="predicted"/>
<dbReference type="Gene3D" id="3.40.630.30">
    <property type="match status" value="1"/>
</dbReference>
<dbReference type="EMBL" id="JBHSRI010000002">
    <property type="protein sequence ID" value="MFC6037963.1"/>
    <property type="molecule type" value="Genomic_DNA"/>
</dbReference>
<reference evidence="3" key="1">
    <citation type="journal article" date="2019" name="Int. J. Syst. Evol. Microbiol.">
        <title>The Global Catalogue of Microorganisms (GCM) 10K type strain sequencing project: providing services to taxonomists for standard genome sequencing and annotation.</title>
        <authorList>
            <consortium name="The Broad Institute Genomics Platform"/>
            <consortium name="The Broad Institute Genome Sequencing Center for Infectious Disease"/>
            <person name="Wu L."/>
            <person name="Ma J."/>
        </authorList>
    </citation>
    <scope>NUCLEOTIDE SEQUENCE [LARGE SCALE GENOMIC DNA]</scope>
    <source>
        <strain evidence="3">CCUG 54527</strain>
    </source>
</reference>
<comment type="caution">
    <text evidence="2">The sequence shown here is derived from an EMBL/GenBank/DDBJ whole genome shotgun (WGS) entry which is preliminary data.</text>
</comment>
<keyword evidence="2" id="KW-0808">Transferase</keyword>
<dbReference type="RefSeq" id="WP_377731960.1">
    <property type="nucleotide sequence ID" value="NZ_JBHSRI010000002.1"/>
</dbReference>
<keyword evidence="2" id="KW-0012">Acyltransferase</keyword>
<evidence type="ECO:0000259" key="1">
    <source>
        <dbReference type="PROSITE" id="PS51186"/>
    </source>
</evidence>